<feature type="region of interest" description="Disordered" evidence="1">
    <location>
        <begin position="95"/>
        <end position="143"/>
    </location>
</feature>
<name>A0A482WYC8_LAOST</name>
<keyword evidence="3" id="KW-1185">Reference proteome</keyword>
<reference evidence="2 3" key="1">
    <citation type="journal article" date="2017" name="Gigascience">
        <title>Genome sequence of the small brown planthopper, Laodelphax striatellus.</title>
        <authorList>
            <person name="Zhu J."/>
            <person name="Jiang F."/>
            <person name="Wang X."/>
            <person name="Yang P."/>
            <person name="Bao Y."/>
            <person name="Zhao W."/>
            <person name="Wang W."/>
            <person name="Lu H."/>
            <person name="Wang Q."/>
            <person name="Cui N."/>
            <person name="Li J."/>
            <person name="Chen X."/>
            <person name="Luo L."/>
            <person name="Yu J."/>
            <person name="Kang L."/>
            <person name="Cui F."/>
        </authorList>
    </citation>
    <scope>NUCLEOTIDE SEQUENCE [LARGE SCALE GENOMIC DNA]</scope>
    <source>
        <strain evidence="2">Lst14</strain>
    </source>
</reference>
<organism evidence="2 3">
    <name type="scientific">Laodelphax striatellus</name>
    <name type="common">Small brown planthopper</name>
    <name type="synonym">Delphax striatella</name>
    <dbReference type="NCBI Taxonomy" id="195883"/>
    <lineage>
        <taxon>Eukaryota</taxon>
        <taxon>Metazoa</taxon>
        <taxon>Ecdysozoa</taxon>
        <taxon>Arthropoda</taxon>
        <taxon>Hexapoda</taxon>
        <taxon>Insecta</taxon>
        <taxon>Pterygota</taxon>
        <taxon>Neoptera</taxon>
        <taxon>Paraneoptera</taxon>
        <taxon>Hemiptera</taxon>
        <taxon>Auchenorrhyncha</taxon>
        <taxon>Fulgoroidea</taxon>
        <taxon>Delphacidae</taxon>
        <taxon>Criomorphinae</taxon>
        <taxon>Laodelphax</taxon>
    </lineage>
</organism>
<dbReference type="OrthoDB" id="6631045at2759"/>
<sequence>MHLPKFANDCVKQSAQKVSSTSPVDDPHPAVAVHEELEDEDTVQDCPAERLLKPINPEGLSPREVLLHPLHDIVEEEDLDQDQDSVSSSISLALRQRLCSSPSPNTLPARDRKKVRTRSVTSTTSSDSGSHKMQAEQGSIGDLHKYHNKYLRNRRHTLANVR</sequence>
<protein>
    <submittedName>
        <fullName evidence="2">Uncharacterized protein</fullName>
    </submittedName>
</protein>
<dbReference type="STRING" id="195883.A0A482WYC8"/>
<feature type="compositionally biased region" description="Polar residues" evidence="1">
    <location>
        <begin position="11"/>
        <end position="23"/>
    </location>
</feature>
<feature type="region of interest" description="Disordered" evidence="1">
    <location>
        <begin position="1"/>
        <end position="43"/>
    </location>
</feature>
<gene>
    <name evidence="2" type="ORF">LSTR_LSTR012119</name>
</gene>
<proteinExistence type="predicted"/>
<evidence type="ECO:0000256" key="1">
    <source>
        <dbReference type="SAM" id="MobiDB-lite"/>
    </source>
</evidence>
<evidence type="ECO:0000313" key="2">
    <source>
        <dbReference type="EMBL" id="RZF38332.1"/>
    </source>
</evidence>
<comment type="caution">
    <text evidence="2">The sequence shown here is derived from an EMBL/GenBank/DDBJ whole genome shotgun (WGS) entry which is preliminary data.</text>
</comment>
<dbReference type="InParanoid" id="A0A482WYC8"/>
<dbReference type="SMR" id="A0A482WYC8"/>
<dbReference type="EMBL" id="QKKF02022626">
    <property type="protein sequence ID" value="RZF38332.1"/>
    <property type="molecule type" value="Genomic_DNA"/>
</dbReference>
<dbReference type="Proteomes" id="UP000291343">
    <property type="component" value="Unassembled WGS sequence"/>
</dbReference>
<accession>A0A482WYC8</accession>
<evidence type="ECO:0000313" key="3">
    <source>
        <dbReference type="Proteomes" id="UP000291343"/>
    </source>
</evidence>
<dbReference type="AlphaFoldDB" id="A0A482WYC8"/>